<gene>
    <name evidence="3" type="ORF">EV196_104286</name>
</gene>
<dbReference type="NCBIfam" id="TIGR04183">
    <property type="entry name" value="Por_Secre_tail"/>
    <property type="match status" value="1"/>
</dbReference>
<dbReference type="SUPFAM" id="SSF52058">
    <property type="entry name" value="L domain-like"/>
    <property type="match status" value="1"/>
</dbReference>
<accession>A0A4R1RJD6</accession>
<comment type="caution">
    <text evidence="3">The sequence shown here is derived from an EMBL/GenBank/DDBJ whole genome shotgun (WGS) entry which is preliminary data.</text>
</comment>
<evidence type="ECO:0000313" key="4">
    <source>
        <dbReference type="Proteomes" id="UP000295455"/>
    </source>
</evidence>
<organism evidence="3 4">
    <name type="scientific">Mariniflexile fucanivorans</name>
    <dbReference type="NCBI Taxonomy" id="264023"/>
    <lineage>
        <taxon>Bacteria</taxon>
        <taxon>Pseudomonadati</taxon>
        <taxon>Bacteroidota</taxon>
        <taxon>Flavobacteriia</taxon>
        <taxon>Flavobacteriales</taxon>
        <taxon>Flavobacteriaceae</taxon>
        <taxon>Mariniflexile</taxon>
    </lineage>
</organism>
<keyword evidence="1" id="KW-0732">Signal</keyword>
<dbReference type="EMBL" id="SLUP01000004">
    <property type="protein sequence ID" value="TCL66255.1"/>
    <property type="molecule type" value="Genomic_DNA"/>
</dbReference>
<dbReference type="InterPro" id="IPR026906">
    <property type="entry name" value="LRR_5"/>
</dbReference>
<evidence type="ECO:0000313" key="3">
    <source>
        <dbReference type="EMBL" id="TCL66255.1"/>
    </source>
</evidence>
<dbReference type="Gene3D" id="3.80.10.10">
    <property type="entry name" value="Ribonuclease Inhibitor"/>
    <property type="match status" value="1"/>
</dbReference>
<name>A0A4R1RJD6_9FLAO</name>
<protein>
    <submittedName>
        <fullName evidence="3">Putative secreted protein (Por secretion system target)</fullName>
    </submittedName>
</protein>
<evidence type="ECO:0000259" key="2">
    <source>
        <dbReference type="Pfam" id="PF18962"/>
    </source>
</evidence>
<dbReference type="OrthoDB" id="1385830at2"/>
<keyword evidence="4" id="KW-1185">Reference proteome</keyword>
<proteinExistence type="predicted"/>
<dbReference type="AlphaFoldDB" id="A0A4R1RJD6"/>
<dbReference type="InterPro" id="IPR026444">
    <property type="entry name" value="Secre_tail"/>
</dbReference>
<dbReference type="PANTHER" id="PTHR45661:SF3">
    <property type="entry name" value="IG-LIKE DOMAIN-CONTAINING PROTEIN"/>
    <property type="match status" value="1"/>
</dbReference>
<dbReference type="Gene3D" id="3.40.50.12480">
    <property type="match status" value="1"/>
</dbReference>
<dbReference type="InterPro" id="IPR032675">
    <property type="entry name" value="LRR_dom_sf"/>
</dbReference>
<evidence type="ECO:0000256" key="1">
    <source>
        <dbReference type="ARBA" id="ARBA00022729"/>
    </source>
</evidence>
<dbReference type="Pfam" id="PF18962">
    <property type="entry name" value="Por_Secre_tail"/>
    <property type="match status" value="1"/>
</dbReference>
<reference evidence="3 4" key="1">
    <citation type="submission" date="2019-03" db="EMBL/GenBank/DDBJ databases">
        <title>Genomic Encyclopedia of Type Strains, Phase IV (KMG-IV): sequencing the most valuable type-strain genomes for metagenomic binning, comparative biology and taxonomic classification.</title>
        <authorList>
            <person name="Goeker M."/>
        </authorList>
    </citation>
    <scope>NUCLEOTIDE SEQUENCE [LARGE SCALE GENOMIC DNA]</scope>
    <source>
        <strain evidence="3 4">DSM 18792</strain>
    </source>
</reference>
<dbReference type="Proteomes" id="UP000295455">
    <property type="component" value="Unassembled WGS sequence"/>
</dbReference>
<sequence length="316" mass="33786">MIIYIIKPDKTLILSINLKILFIMKKTLQLFVALMVTATMSAQFTVDNISYSIVSGTDVQVTGSTLAAVLIPSTVDDSGTTYTVTTIATSAFQNNTTIASVVTPSTLTTIGANTFRSTTNLVSVDFSASNFTVLPGVTFRQSGIQSIKLPASLTTIENNAFRQCTKLTSVTVLNDTPITINQYAFNSFVDDGAAGTNLPGATLNVPSGKTGAYDLAAYWTEFGIITDGVVTLSTNKLEQELGFSFYPNPTNGVVSIKSKQLNNANVGVYDLNGRELLNKTISGTSSEINISNLASGIYLFKVQVEDAAFTKRIVKQ</sequence>
<dbReference type="InterPro" id="IPR053139">
    <property type="entry name" value="Surface_bspA-like"/>
</dbReference>
<feature type="domain" description="Secretion system C-terminal sorting" evidence="2">
    <location>
        <begin position="246"/>
        <end position="314"/>
    </location>
</feature>
<dbReference type="Pfam" id="PF13306">
    <property type="entry name" value="LRR_5"/>
    <property type="match status" value="1"/>
</dbReference>
<dbReference type="PANTHER" id="PTHR45661">
    <property type="entry name" value="SURFACE ANTIGEN"/>
    <property type="match status" value="1"/>
</dbReference>